<dbReference type="Pfam" id="PF01909">
    <property type="entry name" value="NTP_transf_2"/>
    <property type="match status" value="1"/>
</dbReference>
<dbReference type="RefSeq" id="WP_208918123.1">
    <property type="nucleotide sequence ID" value="NZ_LT840184.1"/>
</dbReference>
<gene>
    <name evidence="2" type="ORF">SAMN05661091_1132</name>
</gene>
<name>A0A1X7GUW6_9BACL</name>
<evidence type="ECO:0000313" key="2">
    <source>
        <dbReference type="EMBL" id="SMF74943.1"/>
    </source>
</evidence>
<organism evidence="2 3">
    <name type="scientific">Paenibacillus uliginis N3/975</name>
    <dbReference type="NCBI Taxonomy" id="1313296"/>
    <lineage>
        <taxon>Bacteria</taxon>
        <taxon>Bacillati</taxon>
        <taxon>Bacillota</taxon>
        <taxon>Bacilli</taxon>
        <taxon>Bacillales</taxon>
        <taxon>Paenibacillaceae</taxon>
        <taxon>Paenibacillus</taxon>
    </lineage>
</organism>
<dbReference type="CDD" id="cd05403">
    <property type="entry name" value="NT_KNTase_like"/>
    <property type="match status" value="1"/>
</dbReference>
<dbReference type="AlphaFoldDB" id="A0A1X7GUW6"/>
<evidence type="ECO:0000259" key="1">
    <source>
        <dbReference type="Pfam" id="PF01909"/>
    </source>
</evidence>
<dbReference type="InterPro" id="IPR002934">
    <property type="entry name" value="Polymerase_NTP_transf_dom"/>
</dbReference>
<dbReference type="InterPro" id="IPR043519">
    <property type="entry name" value="NT_sf"/>
</dbReference>
<dbReference type="EMBL" id="LT840184">
    <property type="protein sequence ID" value="SMF74943.1"/>
    <property type="molecule type" value="Genomic_DNA"/>
</dbReference>
<reference evidence="2 3" key="1">
    <citation type="submission" date="2017-04" db="EMBL/GenBank/DDBJ databases">
        <authorList>
            <person name="Afonso C.L."/>
            <person name="Miller P.J."/>
            <person name="Scott M.A."/>
            <person name="Spackman E."/>
            <person name="Goraichik I."/>
            <person name="Dimitrov K.M."/>
            <person name="Suarez D.L."/>
            <person name="Swayne D.E."/>
        </authorList>
    </citation>
    <scope>NUCLEOTIDE SEQUENCE [LARGE SCALE GENOMIC DNA]</scope>
    <source>
        <strain evidence="2 3">N3/975</strain>
    </source>
</reference>
<feature type="domain" description="Polymerase nucleotidyl transferase" evidence="1">
    <location>
        <begin position="10"/>
        <end position="65"/>
    </location>
</feature>
<dbReference type="Proteomes" id="UP000192940">
    <property type="component" value="Chromosome I"/>
</dbReference>
<keyword evidence="2" id="KW-0808">Transferase</keyword>
<accession>A0A1X7GUW6</accession>
<sequence>MTVDEIVKYVSNELEHVPGVVGIVLGGSRARGNHKPASDIDIGIYYDEQAGFDIEEMNRVAEKLDDEQRGKLVTPLGGWGPWVNAGGWLAVQGYHVDLILRDIHRVSGVIDECLSGVVSTHYHAGHPHAFLNVMYMGEISICRVLVDPIGKIRNLKAKTTPYPKALQDALIGYFRFEASFSLMHADSNVNKDDISYVAGCCFRTISCLNQVLFAKNKEYCINEKKAVALVDSFQMKPKDYKLRVDKIMTLLSSEQDCTREGVDMLGQLVQETEMLIDRH</sequence>
<proteinExistence type="predicted"/>
<dbReference type="GO" id="GO:0016779">
    <property type="term" value="F:nucleotidyltransferase activity"/>
    <property type="evidence" value="ECO:0007669"/>
    <property type="project" value="InterPro"/>
</dbReference>
<protein>
    <submittedName>
        <fullName evidence="2">Predicted nucleotidyltransferases</fullName>
    </submittedName>
</protein>
<dbReference type="Gene3D" id="3.30.460.10">
    <property type="entry name" value="Beta Polymerase, domain 2"/>
    <property type="match status" value="1"/>
</dbReference>
<evidence type="ECO:0000313" key="3">
    <source>
        <dbReference type="Proteomes" id="UP000192940"/>
    </source>
</evidence>
<keyword evidence="3" id="KW-1185">Reference proteome</keyword>
<dbReference type="SUPFAM" id="SSF81301">
    <property type="entry name" value="Nucleotidyltransferase"/>
    <property type="match status" value="1"/>
</dbReference>